<evidence type="ECO:0000313" key="16">
    <source>
        <dbReference type="EMBL" id="XCN71672.1"/>
    </source>
</evidence>
<name>A0AAU8LR16_9BACT</name>
<dbReference type="NCBIfam" id="TIGR00737">
    <property type="entry name" value="nifR3_yhdG"/>
    <property type="match status" value="1"/>
</dbReference>
<dbReference type="PROSITE" id="PS01136">
    <property type="entry name" value="UPF0034"/>
    <property type="match status" value="1"/>
</dbReference>
<feature type="binding site" evidence="14">
    <location>
        <position position="171"/>
    </location>
    <ligand>
        <name>FMN</name>
        <dbReference type="ChEBI" id="CHEBI:58210"/>
    </ligand>
</feature>
<evidence type="ECO:0000259" key="15">
    <source>
        <dbReference type="Pfam" id="PF01207"/>
    </source>
</evidence>
<comment type="function">
    <text evidence="2 12">Catalyzes the synthesis of 5,6-dihydrouridine (D), a modified base found in the D-loop of most tRNAs, via the reduction of the C5-C6 double bond in target uridines.</text>
</comment>
<dbReference type="EMBL" id="CP159373">
    <property type="protein sequence ID" value="XCN71672.1"/>
    <property type="molecule type" value="Genomic_DNA"/>
</dbReference>
<organism evidence="16">
    <name type="scientific">Candidatus Electrothrix aestuarii</name>
    <dbReference type="NCBI Taxonomy" id="3062594"/>
    <lineage>
        <taxon>Bacteria</taxon>
        <taxon>Pseudomonadati</taxon>
        <taxon>Thermodesulfobacteriota</taxon>
        <taxon>Desulfobulbia</taxon>
        <taxon>Desulfobulbales</taxon>
        <taxon>Desulfobulbaceae</taxon>
        <taxon>Candidatus Electrothrix</taxon>
    </lineage>
</organism>
<feature type="binding site" evidence="14">
    <location>
        <position position="141"/>
    </location>
    <ligand>
        <name>FMN</name>
        <dbReference type="ChEBI" id="CHEBI:58210"/>
    </ligand>
</feature>
<dbReference type="GO" id="GO:0000049">
    <property type="term" value="F:tRNA binding"/>
    <property type="evidence" value="ECO:0007669"/>
    <property type="project" value="UniProtKB-KW"/>
</dbReference>
<dbReference type="Gene3D" id="3.20.20.70">
    <property type="entry name" value="Aldolase class I"/>
    <property type="match status" value="1"/>
</dbReference>
<dbReference type="PIRSF" id="PIRSF006621">
    <property type="entry name" value="Dus"/>
    <property type="match status" value="1"/>
</dbReference>
<dbReference type="Gene3D" id="1.10.1200.80">
    <property type="entry name" value="Putative flavin oxidoreducatase, domain 2"/>
    <property type="match status" value="1"/>
</dbReference>
<evidence type="ECO:0000256" key="5">
    <source>
        <dbReference type="ARBA" id="ARBA00022643"/>
    </source>
</evidence>
<dbReference type="SUPFAM" id="SSF51395">
    <property type="entry name" value="FMN-linked oxidoreductases"/>
    <property type="match status" value="1"/>
</dbReference>
<comment type="catalytic activity">
    <reaction evidence="11">
        <text>a 5,6-dihydrouridine in tRNA + NAD(+) = a uridine in tRNA + NADH + H(+)</text>
        <dbReference type="Rhea" id="RHEA:54452"/>
        <dbReference type="Rhea" id="RHEA-COMP:13339"/>
        <dbReference type="Rhea" id="RHEA-COMP:13887"/>
        <dbReference type="ChEBI" id="CHEBI:15378"/>
        <dbReference type="ChEBI" id="CHEBI:57540"/>
        <dbReference type="ChEBI" id="CHEBI:57945"/>
        <dbReference type="ChEBI" id="CHEBI:65315"/>
        <dbReference type="ChEBI" id="CHEBI:74443"/>
    </reaction>
</comment>
<dbReference type="AlphaFoldDB" id="A0AAU8LR16"/>
<keyword evidence="14" id="KW-0547">Nucleotide-binding</keyword>
<sequence length="310" mass="34091">MKIGPVHFENPFILAPLAGYTDLAFRLLCREMGAGLVVSEMISCHGLIYGQKKTLSMLQTVPEERPWAIQLFGNEPELMGQAAALISQRPVDIIDINMGCPVRKVIKKGSGAALMKEENLQTAEGIIRAVVAHTHCPVTVKFRSGWTNEKIIATDFAQMAEAAGAAAVTLHARTWAQQFGGKADRQVITAVKKAVNIPVIGNGDILCYEDGLEMMQETGCDGVMIGRGALGNPWVFRPEGMPAPLSARLPVILRYLELAEKYLNIESLLFRIKNHTCRYLSGVHKAAEIRKRIIACYSLDEIREILHTPS</sequence>
<reference evidence="16" key="2">
    <citation type="submission" date="2024-06" db="EMBL/GenBank/DDBJ databases">
        <authorList>
            <person name="Plum-Jensen L.E."/>
            <person name="Schramm A."/>
            <person name="Marshall I.P.G."/>
        </authorList>
    </citation>
    <scope>NUCLEOTIDE SEQUENCE</scope>
    <source>
        <strain evidence="16">Rat1</strain>
    </source>
</reference>
<dbReference type="EC" id="1.3.1.-" evidence="12"/>
<dbReference type="InterPro" id="IPR004652">
    <property type="entry name" value="DusB-like"/>
</dbReference>
<gene>
    <name evidence="16" type="primary">dusB</name>
    <name evidence="16" type="ORF">Q3M24_15330</name>
</gene>
<evidence type="ECO:0000256" key="1">
    <source>
        <dbReference type="ARBA" id="ARBA00001917"/>
    </source>
</evidence>
<dbReference type="GO" id="GO:0017150">
    <property type="term" value="F:tRNA dihydrouridine synthase activity"/>
    <property type="evidence" value="ECO:0007669"/>
    <property type="project" value="InterPro"/>
</dbReference>
<comment type="similarity">
    <text evidence="12">Belongs to the dus family.</text>
</comment>
<dbReference type="KEGG" id="eaj:Q3M24_15330"/>
<feature type="binding site" evidence="14">
    <location>
        <begin position="226"/>
        <end position="227"/>
    </location>
    <ligand>
        <name>FMN</name>
        <dbReference type="ChEBI" id="CHEBI:58210"/>
    </ligand>
</feature>
<comment type="catalytic activity">
    <reaction evidence="10">
        <text>a 5,6-dihydrouridine in tRNA + NADP(+) = a uridine in tRNA + NADPH + H(+)</text>
        <dbReference type="Rhea" id="RHEA:23624"/>
        <dbReference type="Rhea" id="RHEA-COMP:13339"/>
        <dbReference type="Rhea" id="RHEA-COMP:13887"/>
        <dbReference type="ChEBI" id="CHEBI:15378"/>
        <dbReference type="ChEBI" id="CHEBI:57783"/>
        <dbReference type="ChEBI" id="CHEBI:58349"/>
        <dbReference type="ChEBI" id="CHEBI:65315"/>
        <dbReference type="ChEBI" id="CHEBI:74443"/>
    </reaction>
</comment>
<dbReference type="GO" id="GO:0050660">
    <property type="term" value="F:flavin adenine dinucleotide binding"/>
    <property type="evidence" value="ECO:0007669"/>
    <property type="project" value="InterPro"/>
</dbReference>
<dbReference type="InterPro" id="IPR013785">
    <property type="entry name" value="Aldolase_TIM"/>
</dbReference>
<dbReference type="Pfam" id="PF01207">
    <property type="entry name" value="Dus"/>
    <property type="match status" value="1"/>
</dbReference>
<evidence type="ECO:0000256" key="6">
    <source>
        <dbReference type="ARBA" id="ARBA00022694"/>
    </source>
</evidence>
<feature type="domain" description="DUS-like FMN-binding" evidence="15">
    <location>
        <begin position="13"/>
        <end position="299"/>
    </location>
</feature>
<evidence type="ECO:0000256" key="10">
    <source>
        <dbReference type="ARBA" id="ARBA00048205"/>
    </source>
</evidence>
<reference evidence="16" key="1">
    <citation type="journal article" date="2024" name="Syst. Appl. Microbiol.">
        <title>First single-strain enrichments of Electrothrix cable bacteria, description of E. aestuarii sp. nov. and E. rattekaaiensis sp. nov., and proposal of a cable bacteria taxonomy following the rules of the SeqCode.</title>
        <authorList>
            <person name="Plum-Jensen L.E."/>
            <person name="Schramm A."/>
            <person name="Marshall I.P.G."/>
        </authorList>
    </citation>
    <scope>NUCLEOTIDE SEQUENCE</scope>
    <source>
        <strain evidence="16">Rat1</strain>
    </source>
</reference>
<keyword evidence="9 12" id="KW-0560">Oxidoreductase</keyword>
<evidence type="ECO:0000256" key="7">
    <source>
        <dbReference type="ARBA" id="ARBA00022857"/>
    </source>
</evidence>
<keyword evidence="5 12" id="KW-0288">FMN</keyword>
<feature type="active site" description="Proton donor" evidence="13">
    <location>
        <position position="100"/>
    </location>
</feature>
<dbReference type="PANTHER" id="PTHR45846">
    <property type="entry name" value="TRNA-DIHYDROURIDINE(47) SYNTHASE [NAD(P)(+)]-LIKE"/>
    <property type="match status" value="1"/>
</dbReference>
<dbReference type="InterPro" id="IPR018517">
    <property type="entry name" value="tRNA_hU_synthase_CS"/>
</dbReference>
<dbReference type="CDD" id="cd02801">
    <property type="entry name" value="DUS_like_FMN"/>
    <property type="match status" value="1"/>
</dbReference>
<evidence type="ECO:0000256" key="3">
    <source>
        <dbReference type="ARBA" id="ARBA00022555"/>
    </source>
</evidence>
<keyword evidence="3" id="KW-0820">tRNA-binding</keyword>
<evidence type="ECO:0000256" key="2">
    <source>
        <dbReference type="ARBA" id="ARBA00002790"/>
    </source>
</evidence>
<evidence type="ECO:0000256" key="9">
    <source>
        <dbReference type="ARBA" id="ARBA00023002"/>
    </source>
</evidence>
<keyword evidence="6 12" id="KW-0819">tRNA processing</keyword>
<dbReference type="InterPro" id="IPR001269">
    <property type="entry name" value="DUS_fam"/>
</dbReference>
<keyword evidence="4 12" id="KW-0285">Flavoprotein</keyword>
<dbReference type="PANTHER" id="PTHR45846:SF1">
    <property type="entry name" value="TRNA-DIHYDROURIDINE(47) SYNTHASE [NAD(P)(+)]-LIKE"/>
    <property type="match status" value="1"/>
</dbReference>
<evidence type="ECO:0000256" key="4">
    <source>
        <dbReference type="ARBA" id="ARBA00022630"/>
    </source>
</evidence>
<proteinExistence type="inferred from homology"/>
<evidence type="ECO:0000256" key="11">
    <source>
        <dbReference type="ARBA" id="ARBA00048802"/>
    </source>
</evidence>
<protein>
    <recommendedName>
        <fullName evidence="12">tRNA-dihydrouridine synthase</fullName>
        <ecNumber evidence="12">1.3.1.-</ecNumber>
    </recommendedName>
</protein>
<comment type="cofactor">
    <cofactor evidence="1 12 14">
        <name>FMN</name>
        <dbReference type="ChEBI" id="CHEBI:58210"/>
    </cofactor>
</comment>
<dbReference type="InterPro" id="IPR024036">
    <property type="entry name" value="tRNA-dHydroUridine_Synthase_C"/>
</dbReference>
<keyword evidence="8" id="KW-0694">RNA-binding</keyword>
<feature type="binding site" evidence="14">
    <location>
        <position position="70"/>
    </location>
    <ligand>
        <name>FMN</name>
        <dbReference type="ChEBI" id="CHEBI:58210"/>
    </ligand>
</feature>
<evidence type="ECO:0000256" key="13">
    <source>
        <dbReference type="PIRSR" id="PIRSR006621-1"/>
    </source>
</evidence>
<evidence type="ECO:0000256" key="12">
    <source>
        <dbReference type="PIRNR" id="PIRNR006621"/>
    </source>
</evidence>
<dbReference type="InterPro" id="IPR035587">
    <property type="entry name" value="DUS-like_FMN-bd"/>
</dbReference>
<accession>A0AAU8LR16</accession>
<keyword evidence="7" id="KW-0521">NADP</keyword>
<evidence type="ECO:0000256" key="14">
    <source>
        <dbReference type="PIRSR" id="PIRSR006621-2"/>
    </source>
</evidence>
<evidence type="ECO:0000256" key="8">
    <source>
        <dbReference type="ARBA" id="ARBA00022884"/>
    </source>
</evidence>